<name>A0ABP0LCN9_9DINO</name>
<evidence type="ECO:0000313" key="2">
    <source>
        <dbReference type="EMBL" id="CAK9036349.1"/>
    </source>
</evidence>
<gene>
    <name evidence="2" type="ORF">SCF082_LOCUS21699</name>
</gene>
<proteinExistence type="predicted"/>
<reference evidence="2 3" key="1">
    <citation type="submission" date="2024-02" db="EMBL/GenBank/DDBJ databases">
        <authorList>
            <person name="Chen Y."/>
            <person name="Shah S."/>
            <person name="Dougan E. K."/>
            <person name="Thang M."/>
            <person name="Chan C."/>
        </authorList>
    </citation>
    <scope>NUCLEOTIDE SEQUENCE [LARGE SCALE GENOMIC DNA]</scope>
</reference>
<feature type="region of interest" description="Disordered" evidence="1">
    <location>
        <begin position="319"/>
        <end position="343"/>
    </location>
</feature>
<dbReference type="Proteomes" id="UP001642464">
    <property type="component" value="Unassembled WGS sequence"/>
</dbReference>
<evidence type="ECO:0000256" key="1">
    <source>
        <dbReference type="SAM" id="MobiDB-lite"/>
    </source>
</evidence>
<organism evidence="2 3">
    <name type="scientific">Durusdinium trenchii</name>
    <dbReference type="NCBI Taxonomy" id="1381693"/>
    <lineage>
        <taxon>Eukaryota</taxon>
        <taxon>Sar</taxon>
        <taxon>Alveolata</taxon>
        <taxon>Dinophyceae</taxon>
        <taxon>Suessiales</taxon>
        <taxon>Symbiodiniaceae</taxon>
        <taxon>Durusdinium</taxon>
    </lineage>
</organism>
<sequence length="667" mass="73793">MTRGSYFRSQATSLGNSSQLKFLTSRRAVGALRDLLEGHSSAWQVDDRERRVLQLWTSSAVRDMKRPAAKPAAKSPAKSVKKPVKALAAAWLKWVPTEEKLRFLPGKARWHPDHPGVQHAGDIGQSCSASGADDYVNLDADLEFGTFEMPKVVKGGRKTTKKSLRRRGFVSGNPGKEIHLQCAYVKAMSVDAALKRLREFTAVTPDNLDQRCRYPEENPLEPILDGIDDECSAYQAAGTEIKRGLLDYIESKGMDVGKKKARSHFQAIVVEACNEKRNGHIWGEENPKAAMDQLKKKLTAAKNEDRRKIAAQIEHLKKQWGFSSRDPDDPDDSDHGDDRAHNDSKLRRHDAMIIHIARCNAKTACARVFLAYAASCFPNVGPRAREDFGLALAEGADAEAGEKIAAATTAALQKLQTQELFTALGASSLLLESSEAEATVTLRALQLQLLRKSSDSMLQALQEAASSADQASTMLFEISELKKALQKRRAEGQGRKAQKLLEETEAAVARLKECHRQKTCLLRARKARLCRAEDVTSLSAGVLVFRGRHRLGIQRCQGGPLTAASPCWLKFEAATPGALPGVSDDYEEHGQAWRRRFEEALCHLWIRKVDQQLAESRSALLPFSEVPSLLHRLQVGLLQAGDFLQAVAAQRPRILELPAPEERAETR</sequence>
<dbReference type="EMBL" id="CAXAMM010015446">
    <property type="protein sequence ID" value="CAK9036349.1"/>
    <property type="molecule type" value="Genomic_DNA"/>
</dbReference>
<comment type="caution">
    <text evidence="2">The sequence shown here is derived from an EMBL/GenBank/DDBJ whole genome shotgun (WGS) entry which is preliminary data.</text>
</comment>
<accession>A0ABP0LCN9</accession>
<keyword evidence="3" id="KW-1185">Reference proteome</keyword>
<protein>
    <submittedName>
        <fullName evidence="2">Uncharacterized protein</fullName>
    </submittedName>
</protein>
<evidence type="ECO:0000313" key="3">
    <source>
        <dbReference type="Proteomes" id="UP001642464"/>
    </source>
</evidence>